<sequence length="274" mass="30389">MPNDVVDIKNGPSLQSEDTATLLAALVSDARRVQAVSLGCGTVWIKRHGDKGRRIIVAVQNAVARLFRLPFMRPSPVETAEGMVQRDLRRIAKYSQAGVPTAAVIYSSGSAIVLSDIAPTVQQQLRSLRNDDPAAHDALLVFCAGELGRLHGAGLCHGRPYPRDMFIRGDRLGFIDFEEEPEAVMPMETAQARDLWLLFLQLSERATERGKTQDRAYAAWAAAAPRAAIAELREITRSMGRFLWLARLIGRFHMGRDLRQFILATTYLTTMFNG</sequence>
<protein>
    <submittedName>
        <fullName evidence="1">tRNA A-37 threonylcarbamoyl transferase component Bud32</fullName>
    </submittedName>
</protein>
<dbReference type="RefSeq" id="WP_183992836.1">
    <property type="nucleotide sequence ID" value="NZ_BMHW01000002.1"/>
</dbReference>
<comment type="caution">
    <text evidence="1">The sequence shown here is derived from an EMBL/GenBank/DDBJ whole genome shotgun (WGS) entry which is preliminary data.</text>
</comment>
<keyword evidence="1" id="KW-0808">Transferase</keyword>
<accession>A0A7X0D0I3</accession>
<organism evidence="1 2">
    <name type="scientific">Rhizobium wenxiniae</name>
    <dbReference type="NCBI Taxonomy" id="1737357"/>
    <lineage>
        <taxon>Bacteria</taxon>
        <taxon>Pseudomonadati</taxon>
        <taxon>Pseudomonadota</taxon>
        <taxon>Alphaproteobacteria</taxon>
        <taxon>Hyphomicrobiales</taxon>
        <taxon>Rhizobiaceae</taxon>
        <taxon>Rhizobium/Agrobacterium group</taxon>
        <taxon>Rhizobium</taxon>
    </lineage>
</organism>
<dbReference type="SUPFAM" id="SSF56112">
    <property type="entry name" value="Protein kinase-like (PK-like)"/>
    <property type="match status" value="1"/>
</dbReference>
<dbReference type="InterPro" id="IPR011009">
    <property type="entry name" value="Kinase-like_dom_sf"/>
</dbReference>
<dbReference type="Proteomes" id="UP000547879">
    <property type="component" value="Unassembled WGS sequence"/>
</dbReference>
<dbReference type="AlphaFoldDB" id="A0A7X0D0I3"/>
<proteinExistence type="predicted"/>
<evidence type="ECO:0000313" key="2">
    <source>
        <dbReference type="Proteomes" id="UP000547879"/>
    </source>
</evidence>
<dbReference type="EMBL" id="JACHEG010000002">
    <property type="protein sequence ID" value="MBB6163063.1"/>
    <property type="molecule type" value="Genomic_DNA"/>
</dbReference>
<dbReference type="GO" id="GO:0016740">
    <property type="term" value="F:transferase activity"/>
    <property type="evidence" value="ECO:0007669"/>
    <property type="project" value="UniProtKB-KW"/>
</dbReference>
<keyword evidence="2" id="KW-1185">Reference proteome</keyword>
<evidence type="ECO:0000313" key="1">
    <source>
        <dbReference type="EMBL" id="MBB6163063.1"/>
    </source>
</evidence>
<reference evidence="1 2" key="1">
    <citation type="submission" date="2020-08" db="EMBL/GenBank/DDBJ databases">
        <title>Genomic Encyclopedia of Type Strains, Phase IV (KMG-IV): sequencing the most valuable type-strain genomes for metagenomic binning, comparative biology and taxonomic classification.</title>
        <authorList>
            <person name="Goeker M."/>
        </authorList>
    </citation>
    <scope>NUCLEOTIDE SEQUENCE [LARGE SCALE GENOMIC DNA]</scope>
    <source>
        <strain evidence="1 2">DSM 100734</strain>
    </source>
</reference>
<name>A0A7X0D0I3_9HYPH</name>
<gene>
    <name evidence="1" type="ORF">HNQ72_002881</name>
</gene>